<sequence>MQSRVPSKITRSVSMAVSTTLALAIGVSSTSAAFAGELNILTWEGYADPSFIKDFETKSSCKVSATYVGSNDDFAPKLAAGSGVYDIIVPSIDTIGQMRLAGFVDSIDLKKVPEFGQVHAKFRSNPDVTVNGEVWAVPLIWGSVSVLYRTDKVTQPNSIKVLWNPEYKGRISLWDDKSAIYWAARMLGYDNIYDLDDTQLATIKARLIEQKPLVRKYWSTAGELAQLFLNDEVWVSNAWTGLIAKEIRKGGKPFTVAEVDPAEKSEGWMDSMMLVKGSPNTDCSYQFINYMLSAKGQCGIVGSTDYFPTNPVSAKTCLPAEEARSRHLDDPGYVDSLVMWQMPKRLDAYLETWNAVKAAM</sequence>
<comment type="subcellular location">
    <subcellularLocation>
        <location evidence="1">Periplasm</location>
    </subcellularLocation>
</comment>
<evidence type="ECO:0000256" key="1">
    <source>
        <dbReference type="ARBA" id="ARBA00004418"/>
    </source>
</evidence>
<evidence type="ECO:0000313" key="6">
    <source>
        <dbReference type="EMBL" id="SIS46908.1"/>
    </source>
</evidence>
<dbReference type="EMBL" id="FTOA01000002">
    <property type="protein sequence ID" value="SIS46908.1"/>
    <property type="molecule type" value="Genomic_DNA"/>
</dbReference>
<dbReference type="PANTHER" id="PTHR30222:SF17">
    <property type="entry name" value="SPERMIDINE_PUTRESCINE-BINDING PERIPLASMIC PROTEIN"/>
    <property type="match status" value="1"/>
</dbReference>
<dbReference type="SUPFAM" id="SSF53850">
    <property type="entry name" value="Periplasmic binding protein-like II"/>
    <property type="match status" value="1"/>
</dbReference>
<evidence type="ECO:0000256" key="5">
    <source>
        <dbReference type="SAM" id="SignalP"/>
    </source>
</evidence>
<name>A0A1N7JC55_9PROT</name>
<proteinExistence type="predicted"/>
<dbReference type="Proteomes" id="UP000185678">
    <property type="component" value="Unassembled WGS sequence"/>
</dbReference>
<dbReference type="InterPro" id="IPR001188">
    <property type="entry name" value="Sperm_putr-bd"/>
</dbReference>
<gene>
    <name evidence="6" type="ORF">SAMN05421779_10286</name>
</gene>
<evidence type="ECO:0000256" key="3">
    <source>
        <dbReference type="ARBA" id="ARBA00022729"/>
    </source>
</evidence>
<dbReference type="GO" id="GO:0015846">
    <property type="term" value="P:polyamine transport"/>
    <property type="evidence" value="ECO:0007669"/>
    <property type="project" value="InterPro"/>
</dbReference>
<keyword evidence="2" id="KW-0813">Transport</keyword>
<protein>
    <submittedName>
        <fullName evidence="6">Putative spermidine/putrescine transport system substrate-binding protein/spermidine/putrescine transport system substrate-binding protein</fullName>
    </submittedName>
</protein>
<keyword evidence="3 5" id="KW-0732">Signal</keyword>
<dbReference type="STRING" id="80876.SAMN05421779_10286"/>
<evidence type="ECO:0000256" key="2">
    <source>
        <dbReference type="ARBA" id="ARBA00022448"/>
    </source>
</evidence>
<reference evidence="6 7" key="1">
    <citation type="submission" date="2017-01" db="EMBL/GenBank/DDBJ databases">
        <authorList>
            <person name="Mah S.A."/>
            <person name="Swanson W.J."/>
            <person name="Moy G.W."/>
            <person name="Vacquier V.D."/>
        </authorList>
    </citation>
    <scope>NUCLEOTIDE SEQUENCE [LARGE SCALE GENOMIC DNA]</scope>
    <source>
        <strain evidence="6 7">DSM 11589</strain>
    </source>
</reference>
<dbReference type="GO" id="GO:0019808">
    <property type="term" value="F:polyamine binding"/>
    <property type="evidence" value="ECO:0007669"/>
    <property type="project" value="InterPro"/>
</dbReference>
<dbReference type="Pfam" id="PF13416">
    <property type="entry name" value="SBP_bac_8"/>
    <property type="match status" value="1"/>
</dbReference>
<dbReference type="InterPro" id="IPR006059">
    <property type="entry name" value="SBP"/>
</dbReference>
<dbReference type="PANTHER" id="PTHR30222">
    <property type="entry name" value="SPERMIDINE/PUTRESCINE-BINDING PERIPLASMIC PROTEIN"/>
    <property type="match status" value="1"/>
</dbReference>
<feature type="signal peptide" evidence="5">
    <location>
        <begin position="1"/>
        <end position="35"/>
    </location>
</feature>
<dbReference type="GO" id="GO:0042597">
    <property type="term" value="C:periplasmic space"/>
    <property type="evidence" value="ECO:0007669"/>
    <property type="project" value="UniProtKB-SubCell"/>
</dbReference>
<feature type="chain" id="PRO_5009942959" evidence="5">
    <location>
        <begin position="36"/>
        <end position="360"/>
    </location>
</feature>
<accession>A0A1N7JC55</accession>
<evidence type="ECO:0000313" key="7">
    <source>
        <dbReference type="Proteomes" id="UP000185678"/>
    </source>
</evidence>
<keyword evidence="4" id="KW-0574">Periplasm</keyword>
<dbReference type="AlphaFoldDB" id="A0A1N7JC55"/>
<organism evidence="6 7">
    <name type="scientific">Insolitispirillum peregrinum</name>
    <dbReference type="NCBI Taxonomy" id="80876"/>
    <lineage>
        <taxon>Bacteria</taxon>
        <taxon>Pseudomonadati</taxon>
        <taxon>Pseudomonadota</taxon>
        <taxon>Alphaproteobacteria</taxon>
        <taxon>Rhodospirillales</taxon>
        <taxon>Novispirillaceae</taxon>
        <taxon>Insolitispirillum</taxon>
    </lineage>
</organism>
<dbReference type="Gene3D" id="3.40.190.10">
    <property type="entry name" value="Periplasmic binding protein-like II"/>
    <property type="match status" value="2"/>
</dbReference>
<evidence type="ECO:0000256" key="4">
    <source>
        <dbReference type="ARBA" id="ARBA00022764"/>
    </source>
</evidence>
<keyword evidence="7" id="KW-1185">Reference proteome</keyword>
<dbReference type="PRINTS" id="PR00909">
    <property type="entry name" value="SPERMDNBNDNG"/>
</dbReference>